<sequence length="444" mass="51653">MARFMRMETDKPLVFVCGCTGTGKSDLGIEIAKAFDGEVISADSMQIYKGLDIATNKVTEEEMSGIPHHMMSFYEPSEDRFNVHQFRTEVLRLIADMQQRKKLPVIVGGTAYYVESILYQNYLIDTEQSTSDTIQESLEKHSTEELYSMLCEIDPESASLIHRNNRYRVIRALEIFHSTGKKKSEFLAEQKSKVKDDRNHLGGMLQFKNTLLINLDAKQELLIERLNKRVTKMVKRGLRHEVEQYYDKYSHSFGSYGVMQSIGIKEFLPFLELNEMERKTKLGDDLFEEGCEYLKIRTRQYSKKQRNWLYKRILMRSKTREVPAFITLDTSSNFFEEIVPFAIDYVREFLAGNDMTQIASLESHQFIMKLPMTDNMRALEESDYDTNANKLHFCKVCERDIHGLIHFQNHIESRAHKNMAVSKKRKELASLVETIDSVLMKANS</sequence>
<name>A0AAD4NKT8_9BILA</name>
<evidence type="ECO:0000256" key="2">
    <source>
        <dbReference type="ARBA" id="ARBA00022679"/>
    </source>
</evidence>
<evidence type="ECO:0000256" key="4">
    <source>
        <dbReference type="ARBA" id="ARBA00022840"/>
    </source>
</evidence>
<dbReference type="NCBIfam" id="TIGR00174">
    <property type="entry name" value="miaA"/>
    <property type="match status" value="1"/>
</dbReference>
<dbReference type="GO" id="GO:0006400">
    <property type="term" value="P:tRNA modification"/>
    <property type="evidence" value="ECO:0007669"/>
    <property type="project" value="TreeGrafter"/>
</dbReference>
<dbReference type="Gene3D" id="3.40.50.300">
    <property type="entry name" value="P-loop containing nucleotide triphosphate hydrolases"/>
    <property type="match status" value="1"/>
</dbReference>
<reference evidence="6" key="1">
    <citation type="submission" date="2022-01" db="EMBL/GenBank/DDBJ databases">
        <title>Genome Sequence Resource for Two Populations of Ditylenchus destructor, the Migratory Endoparasitic Phytonematode.</title>
        <authorList>
            <person name="Zhang H."/>
            <person name="Lin R."/>
            <person name="Xie B."/>
        </authorList>
    </citation>
    <scope>NUCLEOTIDE SEQUENCE</scope>
    <source>
        <strain evidence="6">BazhouSP</strain>
    </source>
</reference>
<proteinExistence type="inferred from homology"/>
<dbReference type="EMBL" id="JAKKPZ010000001">
    <property type="protein sequence ID" value="KAI1728680.1"/>
    <property type="molecule type" value="Genomic_DNA"/>
</dbReference>
<comment type="similarity">
    <text evidence="1 5">Belongs to the IPP transferase family.</text>
</comment>
<dbReference type="GO" id="GO:0052381">
    <property type="term" value="F:tRNA dimethylallyltransferase activity"/>
    <property type="evidence" value="ECO:0007669"/>
    <property type="project" value="InterPro"/>
</dbReference>
<dbReference type="InterPro" id="IPR018022">
    <property type="entry name" value="IPT"/>
</dbReference>
<keyword evidence="4 5" id="KW-0067">ATP-binding</keyword>
<dbReference type="InterPro" id="IPR036236">
    <property type="entry name" value="Znf_C2H2_sf"/>
</dbReference>
<dbReference type="Proteomes" id="UP001201812">
    <property type="component" value="Unassembled WGS sequence"/>
</dbReference>
<dbReference type="PANTHER" id="PTHR11088:SF89">
    <property type="entry name" value="TRNA DIMETHYLALLYLTRANSFERASE"/>
    <property type="match status" value="1"/>
</dbReference>
<keyword evidence="3 5" id="KW-0547">Nucleotide-binding</keyword>
<evidence type="ECO:0000256" key="3">
    <source>
        <dbReference type="ARBA" id="ARBA00022741"/>
    </source>
</evidence>
<dbReference type="AlphaFoldDB" id="A0AAD4NKT8"/>
<dbReference type="SUPFAM" id="SSF52540">
    <property type="entry name" value="P-loop containing nucleoside triphosphate hydrolases"/>
    <property type="match status" value="2"/>
</dbReference>
<dbReference type="InterPro" id="IPR039657">
    <property type="entry name" value="Dimethylallyltransferase"/>
</dbReference>
<evidence type="ECO:0000313" key="7">
    <source>
        <dbReference type="Proteomes" id="UP001201812"/>
    </source>
</evidence>
<dbReference type="HAMAP" id="MF_00185">
    <property type="entry name" value="IPP_trans"/>
    <property type="match status" value="1"/>
</dbReference>
<dbReference type="Gene3D" id="1.10.20.140">
    <property type="match status" value="1"/>
</dbReference>
<evidence type="ECO:0000256" key="1">
    <source>
        <dbReference type="ARBA" id="ARBA00005842"/>
    </source>
</evidence>
<evidence type="ECO:0000313" key="6">
    <source>
        <dbReference type="EMBL" id="KAI1728680.1"/>
    </source>
</evidence>
<dbReference type="SUPFAM" id="SSF57667">
    <property type="entry name" value="beta-beta-alpha zinc fingers"/>
    <property type="match status" value="1"/>
</dbReference>
<dbReference type="InterPro" id="IPR027417">
    <property type="entry name" value="P-loop_NTPase"/>
</dbReference>
<dbReference type="GO" id="GO:0005524">
    <property type="term" value="F:ATP binding"/>
    <property type="evidence" value="ECO:0007669"/>
    <property type="project" value="UniProtKB-KW"/>
</dbReference>
<keyword evidence="2 5" id="KW-0808">Transferase</keyword>
<organism evidence="6 7">
    <name type="scientific">Ditylenchus destructor</name>
    <dbReference type="NCBI Taxonomy" id="166010"/>
    <lineage>
        <taxon>Eukaryota</taxon>
        <taxon>Metazoa</taxon>
        <taxon>Ecdysozoa</taxon>
        <taxon>Nematoda</taxon>
        <taxon>Chromadorea</taxon>
        <taxon>Rhabditida</taxon>
        <taxon>Tylenchina</taxon>
        <taxon>Tylenchomorpha</taxon>
        <taxon>Sphaerularioidea</taxon>
        <taxon>Anguinidae</taxon>
        <taxon>Anguininae</taxon>
        <taxon>Ditylenchus</taxon>
    </lineage>
</organism>
<comment type="caution">
    <text evidence="6">The sequence shown here is derived from an EMBL/GenBank/DDBJ whole genome shotgun (WGS) entry which is preliminary data.</text>
</comment>
<dbReference type="Pfam" id="PF01715">
    <property type="entry name" value="IPPT"/>
    <property type="match status" value="1"/>
</dbReference>
<protein>
    <submittedName>
        <fullName evidence="6">IPP transferase domain-containing protein</fullName>
    </submittedName>
</protein>
<keyword evidence="7" id="KW-1185">Reference proteome</keyword>
<gene>
    <name evidence="6" type="ORF">DdX_00878</name>
</gene>
<dbReference type="PANTHER" id="PTHR11088">
    <property type="entry name" value="TRNA DIMETHYLALLYLTRANSFERASE"/>
    <property type="match status" value="1"/>
</dbReference>
<evidence type="ECO:0000256" key="5">
    <source>
        <dbReference type="RuleBase" id="RU003785"/>
    </source>
</evidence>
<accession>A0AAD4NKT8</accession>
<dbReference type="GO" id="GO:0005739">
    <property type="term" value="C:mitochondrion"/>
    <property type="evidence" value="ECO:0007669"/>
    <property type="project" value="TreeGrafter"/>
</dbReference>